<gene>
    <name evidence="9" type="ORF">HMPREF9336_01939</name>
</gene>
<accession>E5XR17</accession>
<evidence type="ECO:0000256" key="6">
    <source>
        <dbReference type="RuleBase" id="RU000477"/>
    </source>
</evidence>
<dbReference type="PRINTS" id="PR00783">
    <property type="entry name" value="MINTRINSICP"/>
</dbReference>
<keyword evidence="10" id="KW-1185">Reference proteome</keyword>
<dbReference type="Gene3D" id="1.20.1080.10">
    <property type="entry name" value="Glycerol uptake facilitator protein"/>
    <property type="match status" value="1"/>
</dbReference>
<keyword evidence="6" id="KW-0813">Transport</keyword>
<feature type="compositionally biased region" description="Acidic residues" evidence="7">
    <location>
        <begin position="310"/>
        <end position="320"/>
    </location>
</feature>
<name>E5XR17_SEGRC</name>
<proteinExistence type="inferred from homology"/>
<evidence type="ECO:0000256" key="3">
    <source>
        <dbReference type="ARBA" id="ARBA00022692"/>
    </source>
</evidence>
<evidence type="ECO:0000256" key="4">
    <source>
        <dbReference type="ARBA" id="ARBA00022989"/>
    </source>
</evidence>
<dbReference type="Proteomes" id="UP000004816">
    <property type="component" value="Unassembled WGS sequence"/>
</dbReference>
<feature type="transmembrane region" description="Helical" evidence="8">
    <location>
        <begin position="161"/>
        <end position="182"/>
    </location>
</feature>
<dbReference type="Pfam" id="PF00230">
    <property type="entry name" value="MIP"/>
    <property type="match status" value="1"/>
</dbReference>
<evidence type="ECO:0000256" key="2">
    <source>
        <dbReference type="ARBA" id="ARBA00006175"/>
    </source>
</evidence>
<reference evidence="9 10" key="1">
    <citation type="journal article" date="2011" name="Stand. Genomic Sci.">
        <title>High quality draft genome sequence of Segniliparus rugosus CDC 945(T)= (ATCC BAA-974(T)).</title>
        <authorList>
            <person name="Earl A.M."/>
            <person name="Desjardins C.A."/>
            <person name="Fitzgerald M.G."/>
            <person name="Arachchi H.M."/>
            <person name="Zeng Q."/>
            <person name="Mehta T."/>
            <person name="Griggs A."/>
            <person name="Birren B.W."/>
            <person name="Toney N.C."/>
            <person name="Carr J."/>
            <person name="Posey J."/>
            <person name="Butler W.R."/>
        </authorList>
    </citation>
    <scope>NUCLEOTIDE SEQUENCE [LARGE SCALE GENOMIC DNA]</scope>
    <source>
        <strain evidence="10">ATCC BAA-974 / DSM 45345 / CCUG 50838 / CIP 108380 / JCM 13579 / CDC 945</strain>
    </source>
</reference>
<dbReference type="eggNOG" id="COG0580">
    <property type="taxonomic scope" value="Bacteria"/>
</dbReference>
<comment type="similarity">
    <text evidence="2 6">Belongs to the MIP/aquaporin (TC 1.A.8) family.</text>
</comment>
<dbReference type="InterPro" id="IPR000425">
    <property type="entry name" value="MIP"/>
</dbReference>
<evidence type="ECO:0008006" key="11">
    <source>
        <dbReference type="Google" id="ProtNLM"/>
    </source>
</evidence>
<feature type="compositionally biased region" description="Acidic residues" evidence="7">
    <location>
        <begin position="1"/>
        <end position="10"/>
    </location>
</feature>
<feature type="compositionally biased region" description="Acidic residues" evidence="7">
    <location>
        <begin position="18"/>
        <end position="29"/>
    </location>
</feature>
<dbReference type="RefSeq" id="WP_007469844.1">
    <property type="nucleotide sequence ID" value="NZ_KI391953.1"/>
</dbReference>
<comment type="caution">
    <text evidence="9">The sequence shown here is derived from an EMBL/GenBank/DDBJ whole genome shotgun (WGS) entry which is preliminary data.</text>
</comment>
<protein>
    <recommendedName>
        <fullName evidence="11">MIP family channel protein</fullName>
    </recommendedName>
</protein>
<organism evidence="9 10">
    <name type="scientific">Segniliparus rugosus (strain ATCC BAA-974 / DSM 45345 / CCUG 50838 / CIP 108380 / JCM 13579 / CDC 945)</name>
    <dbReference type="NCBI Taxonomy" id="679197"/>
    <lineage>
        <taxon>Bacteria</taxon>
        <taxon>Bacillati</taxon>
        <taxon>Actinomycetota</taxon>
        <taxon>Actinomycetes</taxon>
        <taxon>Mycobacteriales</taxon>
        <taxon>Segniliparaceae</taxon>
        <taxon>Segniliparus</taxon>
    </lineage>
</organism>
<feature type="transmembrane region" description="Helical" evidence="8">
    <location>
        <begin position="47"/>
        <end position="64"/>
    </location>
</feature>
<dbReference type="PANTHER" id="PTHR19139:SF199">
    <property type="entry name" value="MIP17260P"/>
    <property type="match status" value="1"/>
</dbReference>
<dbReference type="GO" id="GO:0015250">
    <property type="term" value="F:water channel activity"/>
    <property type="evidence" value="ECO:0007669"/>
    <property type="project" value="TreeGrafter"/>
</dbReference>
<dbReference type="PANTHER" id="PTHR19139">
    <property type="entry name" value="AQUAPORIN TRANSPORTER"/>
    <property type="match status" value="1"/>
</dbReference>
<feature type="region of interest" description="Disordered" evidence="7">
    <location>
        <begin position="260"/>
        <end position="341"/>
    </location>
</feature>
<evidence type="ECO:0000313" key="9">
    <source>
        <dbReference type="EMBL" id="EFV13210.1"/>
    </source>
</evidence>
<dbReference type="InterPro" id="IPR034294">
    <property type="entry name" value="Aquaporin_transptr"/>
</dbReference>
<dbReference type="AlphaFoldDB" id="E5XR17"/>
<evidence type="ECO:0000256" key="5">
    <source>
        <dbReference type="ARBA" id="ARBA00023136"/>
    </source>
</evidence>
<feature type="region of interest" description="Disordered" evidence="7">
    <location>
        <begin position="1"/>
        <end position="38"/>
    </location>
</feature>
<feature type="transmembrane region" description="Helical" evidence="8">
    <location>
        <begin position="194"/>
        <end position="215"/>
    </location>
</feature>
<dbReference type="InterPro" id="IPR023271">
    <property type="entry name" value="Aquaporin-like"/>
</dbReference>
<dbReference type="OrthoDB" id="9807293at2"/>
<dbReference type="EMBL" id="ACZI02000002">
    <property type="protein sequence ID" value="EFV13210.1"/>
    <property type="molecule type" value="Genomic_DNA"/>
</dbReference>
<sequence length="341" mass="36765">MTDHEIDEAEAVLPEAVVPEEEEEETGEELGEHEGPELSDGGIVRRLLAEFLGTFFLALVIASVDGSTAPALVGLSAAVLFFLFGPVSGGHFNPVVTAAVGLLGRIRAELAWVYLFVQFTAGFAAYGLVWAMRPPLDDAARSALRASVDHLVGARQGQVPWFLAQWPLLILLPALLVAAVLAARDRFRQEPQAAAWIGAAVGATFWLGNMVYPAASVPDVVFNGYASAFQALPVLVLFPLIGAYIGALLYRELVAPRPVAEAEEAEEDEEDTEEEEEEADSEFVEPEPEDQEPEPEEEDTEAGDQKPEPEDQESEQDGPGEGETAQETPVEGEDSQQHESS</sequence>
<keyword evidence="5 8" id="KW-0472">Membrane</keyword>
<feature type="compositionally biased region" description="Acidic residues" evidence="7">
    <location>
        <begin position="261"/>
        <end position="302"/>
    </location>
</feature>
<keyword evidence="3 6" id="KW-0812">Transmembrane</keyword>
<keyword evidence="4 8" id="KW-1133">Transmembrane helix</keyword>
<feature type="transmembrane region" description="Helical" evidence="8">
    <location>
        <begin position="227"/>
        <end position="250"/>
    </location>
</feature>
<evidence type="ECO:0000256" key="1">
    <source>
        <dbReference type="ARBA" id="ARBA00004141"/>
    </source>
</evidence>
<feature type="transmembrane region" description="Helical" evidence="8">
    <location>
        <begin position="110"/>
        <end position="132"/>
    </location>
</feature>
<evidence type="ECO:0000256" key="8">
    <source>
        <dbReference type="SAM" id="Phobius"/>
    </source>
</evidence>
<evidence type="ECO:0000313" key="10">
    <source>
        <dbReference type="Proteomes" id="UP000004816"/>
    </source>
</evidence>
<dbReference type="HOGENOM" id="CLU_917959_0_0_11"/>
<dbReference type="SUPFAM" id="SSF81338">
    <property type="entry name" value="Aquaporin-like"/>
    <property type="match status" value="1"/>
</dbReference>
<dbReference type="STRING" id="679197.HMPREF9336_01939"/>
<evidence type="ECO:0000256" key="7">
    <source>
        <dbReference type="SAM" id="MobiDB-lite"/>
    </source>
</evidence>
<dbReference type="GO" id="GO:0005886">
    <property type="term" value="C:plasma membrane"/>
    <property type="evidence" value="ECO:0007669"/>
    <property type="project" value="TreeGrafter"/>
</dbReference>
<comment type="subcellular location">
    <subcellularLocation>
        <location evidence="1">Membrane</location>
        <topology evidence="1">Multi-pass membrane protein</topology>
    </subcellularLocation>
</comment>